<dbReference type="GO" id="GO:0005524">
    <property type="term" value="F:ATP binding"/>
    <property type="evidence" value="ECO:0007669"/>
    <property type="project" value="UniProtKB-KW"/>
</dbReference>
<dbReference type="GO" id="GO:0008841">
    <property type="term" value="F:dihydrofolate synthase activity"/>
    <property type="evidence" value="ECO:0007669"/>
    <property type="project" value="UniProtKB-EC"/>
</dbReference>
<evidence type="ECO:0000313" key="9">
    <source>
        <dbReference type="Proteomes" id="UP000662931"/>
    </source>
</evidence>
<dbReference type="InterPro" id="IPR036565">
    <property type="entry name" value="Mur-like_cat_sf"/>
</dbReference>
<dbReference type="InterPro" id="IPR018109">
    <property type="entry name" value="Folylpolyglutamate_synth_CS"/>
</dbReference>
<dbReference type="Gene3D" id="3.90.190.20">
    <property type="entry name" value="Mur ligase, C-terminal domain"/>
    <property type="match status" value="1"/>
</dbReference>
<comment type="catalytic activity">
    <reaction evidence="7">
        <text>7,8-dihydropteroate + L-glutamate + ATP = 7,8-dihydrofolate + ADP + phosphate + H(+)</text>
        <dbReference type="Rhea" id="RHEA:23584"/>
        <dbReference type="ChEBI" id="CHEBI:15378"/>
        <dbReference type="ChEBI" id="CHEBI:17839"/>
        <dbReference type="ChEBI" id="CHEBI:29985"/>
        <dbReference type="ChEBI" id="CHEBI:30616"/>
        <dbReference type="ChEBI" id="CHEBI:43474"/>
        <dbReference type="ChEBI" id="CHEBI:57451"/>
        <dbReference type="ChEBI" id="CHEBI:456216"/>
        <dbReference type="EC" id="6.3.2.12"/>
    </reaction>
</comment>
<accession>A0A875S3G1</accession>
<dbReference type="Gene3D" id="3.40.1190.10">
    <property type="entry name" value="Mur-like, catalytic domain"/>
    <property type="match status" value="1"/>
</dbReference>
<dbReference type="InterPro" id="IPR036615">
    <property type="entry name" value="Mur_ligase_C_dom_sf"/>
</dbReference>
<dbReference type="PROSITE" id="PS01012">
    <property type="entry name" value="FOLYLPOLYGLU_SYNT_2"/>
    <property type="match status" value="1"/>
</dbReference>
<dbReference type="KEGG" id="bnn:FOA43_001666"/>
<dbReference type="AlphaFoldDB" id="A0A875S3G1"/>
<dbReference type="GO" id="GO:0004326">
    <property type="term" value="F:tetrahydrofolylpolyglutamate synthase activity"/>
    <property type="evidence" value="ECO:0007669"/>
    <property type="project" value="InterPro"/>
</dbReference>
<evidence type="ECO:0000256" key="2">
    <source>
        <dbReference type="ARBA" id="ARBA00022598"/>
    </source>
</evidence>
<keyword evidence="3" id="KW-0479">Metal-binding</keyword>
<evidence type="ECO:0000256" key="4">
    <source>
        <dbReference type="ARBA" id="ARBA00022741"/>
    </source>
</evidence>
<dbReference type="SUPFAM" id="SSF53244">
    <property type="entry name" value="MurD-like peptide ligases, peptide-binding domain"/>
    <property type="match status" value="1"/>
</dbReference>
<dbReference type="SUPFAM" id="SSF53623">
    <property type="entry name" value="MurD-like peptide ligases, catalytic domain"/>
    <property type="match status" value="1"/>
</dbReference>
<dbReference type="Proteomes" id="UP000662931">
    <property type="component" value="Chromosome 1"/>
</dbReference>
<keyword evidence="7" id="KW-0554">One-carbon metabolism</keyword>
<gene>
    <name evidence="8" type="ORF">FOA43_001666</name>
</gene>
<dbReference type="EC" id="6.3.2.12" evidence="7"/>
<dbReference type="GO" id="GO:0006730">
    <property type="term" value="P:one-carbon metabolic process"/>
    <property type="evidence" value="ECO:0007669"/>
    <property type="project" value="UniProtKB-KW"/>
</dbReference>
<dbReference type="UniPathway" id="UPA00850"/>
<sequence length="425" mass="47207">MPIDLGLSRIVKLLKVLGNPDLTGNFKAIHIAGTNGKGSICTYLSHILSENHISNGRFTSPHLLVRSDSIQIDNVPIDPESFSSYETRIINKDKEFSIGCTEFELLTCVAFEIFKEKKVQVAIFEVGVGGRLDATNVLQPQKLMCTGIAKIGLDHQNLLGNTIEVIATQKLGILKEKVPCVIDASNQVSILELAHQRAAELHSPLFEASSNLDTQFGFGKLGEFKTPIRGSYQYCNLSVALKIVEVVKNSGFHQISKEAVQRGVSNTKWPGRLDEFDLRITATQSIPVLLDGAHNPQAVTELVKYLDGSYRHSQSNQSEDLIYVMAIKKDKSLQSMFRQLFRPHDTVIFTQFKGGVEGMPWVYPTTPELLEKEATGLSQDMRVRPLLEDALKEAYETHKKTGNKVVICGSLYLVSDILRLHTANQ</sequence>
<keyword evidence="9" id="KW-1185">Reference proteome</keyword>
<dbReference type="GeneID" id="62195067"/>
<dbReference type="GO" id="GO:0046872">
    <property type="term" value="F:metal ion binding"/>
    <property type="evidence" value="ECO:0007669"/>
    <property type="project" value="UniProtKB-KW"/>
</dbReference>
<dbReference type="GO" id="GO:0005829">
    <property type="term" value="C:cytosol"/>
    <property type="evidence" value="ECO:0007669"/>
    <property type="project" value="TreeGrafter"/>
</dbReference>
<keyword evidence="2 7" id="KW-0436">Ligase</keyword>
<reference evidence="8" key="1">
    <citation type="submission" date="2020-10" db="EMBL/GenBank/DDBJ databases">
        <authorList>
            <person name="Roach M.J.R."/>
        </authorList>
    </citation>
    <scope>NUCLEOTIDE SEQUENCE</scope>
    <source>
        <strain evidence="8">CBS 1945</strain>
    </source>
</reference>
<dbReference type="NCBIfam" id="TIGR01499">
    <property type="entry name" value="folC"/>
    <property type="match status" value="1"/>
</dbReference>
<evidence type="ECO:0000256" key="7">
    <source>
        <dbReference type="PIRNR" id="PIRNR001563"/>
    </source>
</evidence>
<organism evidence="8 9">
    <name type="scientific">Eeniella nana</name>
    <name type="common">Yeast</name>
    <name type="synonym">Brettanomyces nanus</name>
    <dbReference type="NCBI Taxonomy" id="13502"/>
    <lineage>
        <taxon>Eukaryota</taxon>
        <taxon>Fungi</taxon>
        <taxon>Dikarya</taxon>
        <taxon>Ascomycota</taxon>
        <taxon>Saccharomycotina</taxon>
        <taxon>Pichiomycetes</taxon>
        <taxon>Pichiales</taxon>
        <taxon>Pichiaceae</taxon>
        <taxon>Brettanomyces</taxon>
    </lineage>
</organism>
<evidence type="ECO:0000256" key="1">
    <source>
        <dbReference type="ARBA" id="ARBA00008276"/>
    </source>
</evidence>
<dbReference type="RefSeq" id="XP_038777904.1">
    <property type="nucleotide sequence ID" value="XM_038921976.1"/>
</dbReference>
<evidence type="ECO:0000313" key="8">
    <source>
        <dbReference type="EMBL" id="QPG74339.1"/>
    </source>
</evidence>
<dbReference type="OrthoDB" id="5212574at2759"/>
<dbReference type="InterPro" id="IPR001645">
    <property type="entry name" value="Folylpolyglutamate_synth"/>
</dbReference>
<comment type="pathway">
    <text evidence="7">Cofactor biosynthesis; tetrahydrofolylpolyglutamate biosynthesis.</text>
</comment>
<dbReference type="EMBL" id="CP064812">
    <property type="protein sequence ID" value="QPG74339.1"/>
    <property type="molecule type" value="Genomic_DNA"/>
</dbReference>
<protein>
    <recommendedName>
        <fullName evidence="7">Dihydrofolate synthetase</fullName>
        <ecNumber evidence="7">6.3.2.12</ecNumber>
    </recommendedName>
</protein>
<dbReference type="PIRSF" id="PIRSF001563">
    <property type="entry name" value="Folylpolyglu_synth"/>
    <property type="match status" value="1"/>
</dbReference>
<evidence type="ECO:0000256" key="5">
    <source>
        <dbReference type="ARBA" id="ARBA00022840"/>
    </source>
</evidence>
<proteinExistence type="inferred from homology"/>
<keyword evidence="6" id="KW-0460">Magnesium</keyword>
<dbReference type="GO" id="GO:0005739">
    <property type="term" value="C:mitochondrion"/>
    <property type="evidence" value="ECO:0007669"/>
    <property type="project" value="TreeGrafter"/>
</dbReference>
<keyword evidence="4 7" id="KW-0547">Nucleotide-binding</keyword>
<keyword evidence="5 7" id="KW-0067">ATP-binding</keyword>
<dbReference type="PANTHER" id="PTHR11136">
    <property type="entry name" value="FOLYLPOLYGLUTAMATE SYNTHASE-RELATED"/>
    <property type="match status" value="1"/>
</dbReference>
<dbReference type="PANTHER" id="PTHR11136:SF0">
    <property type="entry name" value="DIHYDROFOLATE SYNTHETASE-RELATED"/>
    <property type="match status" value="1"/>
</dbReference>
<evidence type="ECO:0000256" key="6">
    <source>
        <dbReference type="ARBA" id="ARBA00022842"/>
    </source>
</evidence>
<comment type="similarity">
    <text evidence="1 7">Belongs to the folylpolyglutamate synthase family.</text>
</comment>
<evidence type="ECO:0000256" key="3">
    <source>
        <dbReference type="ARBA" id="ARBA00022723"/>
    </source>
</evidence>
<name>A0A875S3G1_EENNA</name>